<feature type="compositionally biased region" description="Low complexity" evidence="1">
    <location>
        <begin position="108"/>
        <end position="127"/>
    </location>
</feature>
<reference evidence="5" key="1">
    <citation type="journal article" date="2019" name="Int. J. Syst. Evol. Microbiol.">
        <title>The Global Catalogue of Microorganisms (GCM) 10K type strain sequencing project: providing services to taxonomists for standard genome sequencing and annotation.</title>
        <authorList>
            <consortium name="The Broad Institute Genomics Platform"/>
            <consortium name="The Broad Institute Genome Sequencing Center for Infectious Disease"/>
            <person name="Wu L."/>
            <person name="Ma J."/>
        </authorList>
    </citation>
    <scope>NUCLEOTIDE SEQUENCE [LARGE SCALE GENOMIC DNA]</scope>
    <source>
        <strain evidence="5">CGMCC 4.7677</strain>
    </source>
</reference>
<protein>
    <recommendedName>
        <fullName evidence="3">PET hydrolase/cutinase-like domain-containing protein</fullName>
    </recommendedName>
</protein>
<comment type="caution">
    <text evidence="4">The sequence shown here is derived from an EMBL/GenBank/DDBJ whole genome shotgun (WGS) entry which is preliminary data.</text>
</comment>
<gene>
    <name evidence="4" type="ORF">GCM10017786_13890</name>
</gene>
<name>A0ABQ3IKU5_9PSEU</name>
<evidence type="ECO:0000313" key="4">
    <source>
        <dbReference type="EMBL" id="GHE83860.1"/>
    </source>
</evidence>
<evidence type="ECO:0000259" key="3">
    <source>
        <dbReference type="Pfam" id="PF12740"/>
    </source>
</evidence>
<feature type="region of interest" description="Disordered" evidence="1">
    <location>
        <begin position="108"/>
        <end position="130"/>
    </location>
</feature>
<dbReference type="SUPFAM" id="SSF141072">
    <property type="entry name" value="CalX-like"/>
    <property type="match status" value="1"/>
</dbReference>
<organism evidence="4 5">
    <name type="scientific">Amycolatopsis deserti</name>
    <dbReference type="NCBI Taxonomy" id="185696"/>
    <lineage>
        <taxon>Bacteria</taxon>
        <taxon>Bacillati</taxon>
        <taxon>Actinomycetota</taxon>
        <taxon>Actinomycetes</taxon>
        <taxon>Pseudonocardiales</taxon>
        <taxon>Pseudonocardiaceae</taxon>
        <taxon>Amycolatopsis</taxon>
    </lineage>
</organism>
<feature type="chain" id="PRO_5047321369" description="PET hydrolase/cutinase-like domain-containing protein" evidence="2">
    <location>
        <begin position="29"/>
        <end position="785"/>
    </location>
</feature>
<dbReference type="InterPro" id="IPR041127">
    <property type="entry name" value="PET_hydrolase/cutinase-like"/>
</dbReference>
<dbReference type="RefSeq" id="WP_191243569.1">
    <property type="nucleotide sequence ID" value="NZ_BNAU01000001.1"/>
</dbReference>
<dbReference type="InterPro" id="IPR038081">
    <property type="entry name" value="CalX-like_sf"/>
</dbReference>
<dbReference type="SUPFAM" id="SSF53474">
    <property type="entry name" value="alpha/beta-Hydrolases"/>
    <property type="match status" value="1"/>
</dbReference>
<feature type="signal peptide" evidence="2">
    <location>
        <begin position="1"/>
        <end position="28"/>
    </location>
</feature>
<dbReference type="EMBL" id="BNAU01000001">
    <property type="protein sequence ID" value="GHE83860.1"/>
    <property type="molecule type" value="Genomic_DNA"/>
</dbReference>
<dbReference type="Proteomes" id="UP000605897">
    <property type="component" value="Unassembled WGS sequence"/>
</dbReference>
<keyword evidence="2" id="KW-0732">Signal</keyword>
<sequence length="785" mass="80904">MRKHWRPAITGAILALGLALLPTPPASAASADGSWSVTPVDGGYRITLTLDKRLPARDASPELAVDGRSLGEAQESRDGRTLTLVTTDPAAAHPSSVRVAWQGVVPGTTPRSATAPTAATDVPAGTPITSAPEAAGHYGVTRADYDFGDTALQLSGLTGVPVEERAAVWVPVGASGKRPVVVFLHGREDACYDPDSGTLDNANWPCVNGLEPMPSYLGYARSAEVLASQGYVVVSVSANAIGAFDQTTASPDRGGLARGQLVMAHLDLLAKADAGTAAGMSPVLKGKLDLGNVGLMGHSRGGDGVVRAALLNAARPTPYGIRGVLPIAPIDRTRPALTDVPMAVLLPYCDGDVSNQEGQHFFEDSRYTSGTDSALKASLLMMGANHNYFNSVWTQVYGDDWDVYVDPGDPACGSSVAGNTRLTVDEQRAAGVAYTAAFFRMTLGRESAFLPMFQSGSGSAVQVGAATVLQATQSPAAQRLDVAPLQAAAGNVAFSGKVLGQYCASIAGASPQSGLPSCSDSTATSRFPSFTPVTHTTNVPATPMLHLTWANGGQMTAALPSGRYDVSRYGALTLRAAPDAGNIAADLQLTVVDGAGRTQSTTVSALSDALSPLPAGNQDLLPKTWLRTVRWPVAAMTLVDTTDIRQIRITTATATGGVLLSDLAFTTPSVGTGAPTKLPQLSVTDTTADEDAGNATVAVRLSKASSLPVTVHLQARTGAGTHITAAAQKVTIPAGQTTATVTIPIQDNSTVDASADTPYQVVLGYPTNAVTGKNTAYVTIHDDEA</sequence>
<keyword evidence="5" id="KW-1185">Reference proteome</keyword>
<evidence type="ECO:0000256" key="1">
    <source>
        <dbReference type="SAM" id="MobiDB-lite"/>
    </source>
</evidence>
<proteinExistence type="predicted"/>
<dbReference type="Gene3D" id="2.60.40.2030">
    <property type="match status" value="1"/>
</dbReference>
<dbReference type="Gene3D" id="3.40.50.1820">
    <property type="entry name" value="alpha/beta hydrolase"/>
    <property type="match status" value="1"/>
</dbReference>
<evidence type="ECO:0000256" key="2">
    <source>
        <dbReference type="SAM" id="SignalP"/>
    </source>
</evidence>
<dbReference type="Pfam" id="PF12740">
    <property type="entry name" value="PETase"/>
    <property type="match status" value="1"/>
</dbReference>
<evidence type="ECO:0000313" key="5">
    <source>
        <dbReference type="Proteomes" id="UP000605897"/>
    </source>
</evidence>
<feature type="domain" description="PET hydrolase/cutinase-like" evidence="3">
    <location>
        <begin position="225"/>
        <end position="392"/>
    </location>
</feature>
<accession>A0ABQ3IKU5</accession>
<dbReference type="InterPro" id="IPR029058">
    <property type="entry name" value="AB_hydrolase_fold"/>
</dbReference>